<feature type="compositionally biased region" description="Low complexity" evidence="5">
    <location>
        <begin position="83"/>
        <end position="92"/>
    </location>
</feature>
<evidence type="ECO:0000256" key="1">
    <source>
        <dbReference type="ARBA" id="ARBA00004123"/>
    </source>
</evidence>
<dbReference type="Proteomes" id="UP001152622">
    <property type="component" value="Chromosome 6"/>
</dbReference>
<sequence length="92" mass="9696">MPKVQKKKIVGEGADGVTAKKEGTRKSQRLESQAKATIPPKKAAPKKAAEVKGKKAAKGKKEEKAEDAPAENGEPKTEEETDAATPTAEGKE</sequence>
<dbReference type="AlphaFoldDB" id="A0A9Q1FCM0"/>
<evidence type="ECO:0000313" key="7">
    <source>
        <dbReference type="Proteomes" id="UP001152622"/>
    </source>
</evidence>
<keyword evidence="4" id="KW-0539">Nucleus</keyword>
<evidence type="ECO:0000256" key="5">
    <source>
        <dbReference type="SAM" id="MobiDB-lite"/>
    </source>
</evidence>
<dbReference type="SMART" id="SM00527">
    <property type="entry name" value="HMG17"/>
    <property type="match status" value="1"/>
</dbReference>
<comment type="subcellular location">
    <subcellularLocation>
        <location evidence="1">Nucleus</location>
    </subcellularLocation>
</comment>
<dbReference type="Pfam" id="PF01101">
    <property type="entry name" value="HMG14_17"/>
    <property type="match status" value="1"/>
</dbReference>
<evidence type="ECO:0000256" key="3">
    <source>
        <dbReference type="ARBA" id="ARBA00023125"/>
    </source>
</evidence>
<protein>
    <recommendedName>
        <fullName evidence="8">High mobility group nucleosome-binding domain-containing protein 3</fullName>
    </recommendedName>
</protein>
<dbReference type="GO" id="GO:0000785">
    <property type="term" value="C:chromatin"/>
    <property type="evidence" value="ECO:0007669"/>
    <property type="project" value="InterPro"/>
</dbReference>
<feature type="compositionally biased region" description="Basic and acidic residues" evidence="5">
    <location>
        <begin position="47"/>
        <end position="78"/>
    </location>
</feature>
<comment type="similarity">
    <text evidence="2">Belongs to the HMGN family.</text>
</comment>
<reference evidence="6" key="1">
    <citation type="journal article" date="2023" name="Science">
        <title>Genome structures resolve the early diversification of teleost fishes.</title>
        <authorList>
            <person name="Parey E."/>
            <person name="Louis A."/>
            <person name="Montfort J."/>
            <person name="Bouchez O."/>
            <person name="Roques C."/>
            <person name="Iampietro C."/>
            <person name="Lluch J."/>
            <person name="Castinel A."/>
            <person name="Donnadieu C."/>
            <person name="Desvignes T."/>
            <person name="Floi Bucao C."/>
            <person name="Jouanno E."/>
            <person name="Wen M."/>
            <person name="Mejri S."/>
            <person name="Dirks R."/>
            <person name="Jansen H."/>
            <person name="Henkel C."/>
            <person name="Chen W.J."/>
            <person name="Zahm M."/>
            <person name="Cabau C."/>
            <person name="Klopp C."/>
            <person name="Thompson A.W."/>
            <person name="Robinson-Rechavi M."/>
            <person name="Braasch I."/>
            <person name="Lecointre G."/>
            <person name="Bobe J."/>
            <person name="Postlethwait J.H."/>
            <person name="Berthelot C."/>
            <person name="Roest Crollius H."/>
            <person name="Guiguen Y."/>
        </authorList>
    </citation>
    <scope>NUCLEOTIDE SEQUENCE</scope>
    <source>
        <strain evidence="6">WJC10195</strain>
    </source>
</reference>
<proteinExistence type="inferred from homology"/>
<evidence type="ECO:0000313" key="6">
    <source>
        <dbReference type="EMBL" id="KAJ8355744.1"/>
    </source>
</evidence>
<dbReference type="PRINTS" id="PR00925">
    <property type="entry name" value="NONHISHMG17"/>
</dbReference>
<dbReference type="InterPro" id="IPR000079">
    <property type="entry name" value="HMGN_fam"/>
</dbReference>
<name>A0A9Q1FCM0_SYNKA</name>
<organism evidence="6 7">
    <name type="scientific">Synaphobranchus kaupii</name>
    <name type="common">Kaup's arrowtooth eel</name>
    <dbReference type="NCBI Taxonomy" id="118154"/>
    <lineage>
        <taxon>Eukaryota</taxon>
        <taxon>Metazoa</taxon>
        <taxon>Chordata</taxon>
        <taxon>Craniata</taxon>
        <taxon>Vertebrata</taxon>
        <taxon>Euteleostomi</taxon>
        <taxon>Actinopterygii</taxon>
        <taxon>Neopterygii</taxon>
        <taxon>Teleostei</taxon>
        <taxon>Anguilliformes</taxon>
        <taxon>Synaphobranchidae</taxon>
        <taxon>Synaphobranchus</taxon>
    </lineage>
</organism>
<evidence type="ECO:0008006" key="8">
    <source>
        <dbReference type="Google" id="ProtNLM"/>
    </source>
</evidence>
<dbReference type="GO" id="GO:0005634">
    <property type="term" value="C:nucleus"/>
    <property type="evidence" value="ECO:0007669"/>
    <property type="project" value="UniProtKB-SubCell"/>
</dbReference>
<gene>
    <name evidence="6" type="ORF">SKAU_G00185380</name>
</gene>
<evidence type="ECO:0000256" key="4">
    <source>
        <dbReference type="ARBA" id="ARBA00023242"/>
    </source>
</evidence>
<accession>A0A9Q1FCM0</accession>
<keyword evidence="3" id="KW-0238">DNA-binding</keyword>
<evidence type="ECO:0000256" key="2">
    <source>
        <dbReference type="ARBA" id="ARBA00007696"/>
    </source>
</evidence>
<dbReference type="EMBL" id="JAINUF010000006">
    <property type="protein sequence ID" value="KAJ8355744.1"/>
    <property type="molecule type" value="Genomic_DNA"/>
</dbReference>
<feature type="region of interest" description="Disordered" evidence="5">
    <location>
        <begin position="1"/>
        <end position="92"/>
    </location>
</feature>
<dbReference type="GO" id="GO:0031492">
    <property type="term" value="F:nucleosomal DNA binding"/>
    <property type="evidence" value="ECO:0007669"/>
    <property type="project" value="InterPro"/>
</dbReference>
<keyword evidence="7" id="KW-1185">Reference proteome</keyword>
<comment type="caution">
    <text evidence="6">The sequence shown here is derived from an EMBL/GenBank/DDBJ whole genome shotgun (WGS) entry which is preliminary data.</text>
</comment>
<feature type="compositionally biased region" description="Basic and acidic residues" evidence="5">
    <location>
        <begin position="18"/>
        <end position="29"/>
    </location>
</feature>